<organism evidence="2">
    <name type="scientific">Sphingobacterium sp. (strain 21)</name>
    <dbReference type="NCBI Taxonomy" id="743722"/>
    <lineage>
        <taxon>Bacteria</taxon>
        <taxon>Pseudomonadati</taxon>
        <taxon>Bacteroidota</taxon>
        <taxon>Sphingobacteriia</taxon>
        <taxon>Sphingobacteriales</taxon>
        <taxon>Sphingobacteriaceae</taxon>
        <taxon>Sphingobacterium</taxon>
    </lineage>
</organism>
<proteinExistence type="predicted"/>
<evidence type="ECO:0000256" key="1">
    <source>
        <dbReference type="SAM" id="Phobius"/>
    </source>
</evidence>
<keyword evidence="1" id="KW-1133">Transmembrane helix</keyword>
<evidence type="ECO:0000313" key="2">
    <source>
        <dbReference type="EMBL" id="ADZ80652.1"/>
    </source>
</evidence>
<dbReference type="AlphaFoldDB" id="F4C9I0"/>
<dbReference type="PATRIC" id="fig|743722.3.peg.4390"/>
<protein>
    <submittedName>
        <fullName evidence="2">Uncharacterized protein</fullName>
    </submittedName>
</protein>
<keyword evidence="1" id="KW-0812">Transmembrane</keyword>
<reference evidence="2" key="1">
    <citation type="submission" date="2011-03" db="EMBL/GenBank/DDBJ databases">
        <title>Complete sequence of Sphingobacterium sp. 21.</title>
        <authorList>
            <consortium name="US DOE Joint Genome Institute"/>
            <person name="Lucas S."/>
            <person name="Copeland A."/>
            <person name="Lapidus A."/>
            <person name="Cheng J.-F."/>
            <person name="Goodwin L."/>
            <person name="Pitluck S."/>
            <person name="Davenport K."/>
            <person name="Detter J.C."/>
            <person name="Han C."/>
            <person name="Tapia R."/>
            <person name="Land M."/>
            <person name="Hauser L."/>
            <person name="Kyrpides N."/>
            <person name="Ivanova N."/>
            <person name="Ovchinnikova G."/>
            <person name="Pagani I."/>
            <person name="Siebers A.K."/>
            <person name="Allgaier M."/>
            <person name="Thelen M.P."/>
            <person name="Hugenholtz P."/>
            <person name="Woyke T."/>
        </authorList>
    </citation>
    <scope>NUCLEOTIDE SEQUENCE</scope>
    <source>
        <strain evidence="2">21</strain>
    </source>
</reference>
<dbReference type="KEGG" id="shg:Sph21_4120"/>
<feature type="transmembrane region" description="Helical" evidence="1">
    <location>
        <begin position="44"/>
        <end position="65"/>
    </location>
</feature>
<feature type="transmembrane region" description="Helical" evidence="1">
    <location>
        <begin position="17"/>
        <end position="38"/>
    </location>
</feature>
<sequence>MPYVNNQLKSIYRAKRLANVSLTLSAFAALWFFLLFVVENTNLWVYGVLLPAPIALVSAIASLMIKKSDRAWWALIVALGYSGILIFIAYLLNHMCVIC</sequence>
<accession>F4C9I0</accession>
<feature type="transmembrane region" description="Helical" evidence="1">
    <location>
        <begin position="72"/>
        <end position="92"/>
    </location>
</feature>
<name>F4C9I0_SPHS2</name>
<dbReference type="HOGENOM" id="CLU_2318659_0_0_10"/>
<dbReference type="EMBL" id="CP002584">
    <property type="protein sequence ID" value="ADZ80652.1"/>
    <property type="molecule type" value="Genomic_DNA"/>
</dbReference>
<keyword evidence="1" id="KW-0472">Membrane</keyword>
<gene>
    <name evidence="2" type="ordered locus">Sph21_4120</name>
</gene>